<dbReference type="EMBL" id="LR134155">
    <property type="protein sequence ID" value="VEA70467.1"/>
    <property type="molecule type" value="Genomic_DNA"/>
</dbReference>
<dbReference type="PANTHER" id="PTHR30061:SF50">
    <property type="entry name" value="MALTOSE_MALTODEXTRIN-BINDING PERIPLASMIC PROTEIN"/>
    <property type="match status" value="1"/>
</dbReference>
<dbReference type="GO" id="GO:0055052">
    <property type="term" value="C:ATP-binding cassette (ABC) transporter complex, substrate-binding subunit-containing"/>
    <property type="evidence" value="ECO:0007669"/>
    <property type="project" value="TreeGrafter"/>
</dbReference>
<evidence type="ECO:0000313" key="4">
    <source>
        <dbReference type="EMBL" id="VEA70467.1"/>
    </source>
</evidence>
<dbReference type="Gene3D" id="3.40.190.10">
    <property type="entry name" value="Periplasmic binding protein-like II"/>
    <property type="match status" value="1"/>
</dbReference>
<dbReference type="AlphaFoldDB" id="A0A3S5DF42"/>
<gene>
    <name evidence="4" type="primary">malE_3</name>
    <name evidence="4" type="ORF">NCTC9419_01965</name>
</gene>
<protein>
    <submittedName>
        <fullName evidence="4">Maltodextrin-binding protein</fullName>
    </submittedName>
</protein>
<dbReference type="GO" id="GO:1901982">
    <property type="term" value="F:maltose binding"/>
    <property type="evidence" value="ECO:0007669"/>
    <property type="project" value="TreeGrafter"/>
</dbReference>
<comment type="similarity">
    <text evidence="1">Belongs to the bacterial solute-binding protein 1 family.</text>
</comment>
<dbReference type="GO" id="GO:0015768">
    <property type="term" value="P:maltose transport"/>
    <property type="evidence" value="ECO:0007669"/>
    <property type="project" value="TreeGrafter"/>
</dbReference>
<dbReference type="Proteomes" id="UP000271603">
    <property type="component" value="Chromosome"/>
</dbReference>
<proteinExistence type="inferred from homology"/>
<evidence type="ECO:0000256" key="1">
    <source>
        <dbReference type="ARBA" id="ARBA00008520"/>
    </source>
</evidence>
<evidence type="ECO:0000256" key="2">
    <source>
        <dbReference type="ARBA" id="ARBA00022448"/>
    </source>
</evidence>
<accession>A0A3S5DF42</accession>
<evidence type="ECO:0000256" key="3">
    <source>
        <dbReference type="ARBA" id="ARBA00022729"/>
    </source>
</evidence>
<keyword evidence="3" id="KW-0732">Signal</keyword>
<dbReference type="GO" id="GO:0042956">
    <property type="term" value="P:maltodextrin transmembrane transport"/>
    <property type="evidence" value="ECO:0007669"/>
    <property type="project" value="TreeGrafter"/>
</dbReference>
<reference evidence="4 5" key="1">
    <citation type="submission" date="2018-12" db="EMBL/GenBank/DDBJ databases">
        <authorList>
            <consortium name="Pathogen Informatics"/>
        </authorList>
    </citation>
    <scope>NUCLEOTIDE SEQUENCE [LARGE SCALE GENOMIC DNA]</scope>
    <source>
        <strain evidence="4 5">NCTC9419</strain>
    </source>
</reference>
<keyword evidence="2" id="KW-0813">Transport</keyword>
<name>A0A3S5DF42_SERRU</name>
<dbReference type="PANTHER" id="PTHR30061">
    <property type="entry name" value="MALTOSE-BINDING PERIPLASMIC PROTEIN"/>
    <property type="match status" value="1"/>
</dbReference>
<evidence type="ECO:0000313" key="5">
    <source>
        <dbReference type="Proteomes" id="UP000271603"/>
    </source>
</evidence>
<sequence length="73" mass="8101">MWNLQEPYFTWPVIAADGGYAFKQLNGKYDLKDVGVDNAGSRAGLQFIVDLVKNKHINATPITRSPKPPLTRG</sequence>
<dbReference type="SUPFAM" id="SSF53850">
    <property type="entry name" value="Periplasmic binding protein-like II"/>
    <property type="match status" value="1"/>
</dbReference>
<organism evidence="4 5">
    <name type="scientific">Serratia rubidaea</name>
    <name type="common">Serratia marinorubra</name>
    <dbReference type="NCBI Taxonomy" id="61652"/>
    <lineage>
        <taxon>Bacteria</taxon>
        <taxon>Pseudomonadati</taxon>
        <taxon>Pseudomonadota</taxon>
        <taxon>Gammaproteobacteria</taxon>
        <taxon>Enterobacterales</taxon>
        <taxon>Yersiniaceae</taxon>
        <taxon>Serratia</taxon>
    </lineage>
</organism>